<dbReference type="Proteomes" id="UP000031972">
    <property type="component" value="Unassembled WGS sequence"/>
</dbReference>
<sequence>MTTKQMYRELLSDLAVIIQSQAQEIAQATNRSVQDVQDEIIQAYMLKAEAVRV</sequence>
<evidence type="ECO:0000313" key="1">
    <source>
        <dbReference type="EMBL" id="KIL46194.1"/>
    </source>
</evidence>
<gene>
    <name evidence="1" type="ORF">KR50_28690</name>
</gene>
<dbReference type="PATRIC" id="fig|220754.4.peg.2883"/>
<evidence type="ECO:0000313" key="2">
    <source>
        <dbReference type="Proteomes" id="UP000031972"/>
    </source>
</evidence>
<reference evidence="1 2" key="1">
    <citation type="submission" date="2015-01" db="EMBL/GenBank/DDBJ databases">
        <title>Jeotgalibacillus campisalis genome sequencing.</title>
        <authorList>
            <person name="Goh K.M."/>
            <person name="Chan K.-G."/>
            <person name="Yaakop A.S."/>
            <person name="Ee R."/>
            <person name="Gan H.M."/>
            <person name="Chan C.S."/>
        </authorList>
    </citation>
    <scope>NUCLEOTIDE SEQUENCE [LARGE SCALE GENOMIC DNA]</scope>
    <source>
        <strain evidence="1 2">SF-57</strain>
    </source>
</reference>
<organism evidence="1 2">
    <name type="scientific">Jeotgalibacillus campisalis</name>
    <dbReference type="NCBI Taxonomy" id="220754"/>
    <lineage>
        <taxon>Bacteria</taxon>
        <taxon>Bacillati</taxon>
        <taxon>Bacillota</taxon>
        <taxon>Bacilli</taxon>
        <taxon>Bacillales</taxon>
        <taxon>Caryophanaceae</taxon>
        <taxon>Jeotgalibacillus</taxon>
    </lineage>
</organism>
<dbReference type="RefSeq" id="WP_156969533.1">
    <property type="nucleotide sequence ID" value="NZ_JXRR01000017.1"/>
</dbReference>
<dbReference type="AlphaFoldDB" id="A0A0C2RWQ6"/>
<proteinExistence type="predicted"/>
<protein>
    <submittedName>
        <fullName evidence="1">Uncharacterized protein</fullName>
    </submittedName>
</protein>
<dbReference type="EMBL" id="JXRR01000017">
    <property type="protein sequence ID" value="KIL46194.1"/>
    <property type="molecule type" value="Genomic_DNA"/>
</dbReference>
<accession>A0A0C2RWQ6</accession>
<comment type="caution">
    <text evidence="1">The sequence shown here is derived from an EMBL/GenBank/DDBJ whole genome shotgun (WGS) entry which is preliminary data.</text>
</comment>
<name>A0A0C2RWQ6_9BACL</name>
<keyword evidence="2" id="KW-1185">Reference proteome</keyword>